<dbReference type="GO" id="GO:0004674">
    <property type="term" value="F:protein serine/threonine kinase activity"/>
    <property type="evidence" value="ECO:0007669"/>
    <property type="project" value="TreeGrafter"/>
</dbReference>
<dbReference type="GO" id="GO:0005524">
    <property type="term" value="F:ATP binding"/>
    <property type="evidence" value="ECO:0007669"/>
    <property type="project" value="UniProtKB-KW"/>
</dbReference>
<keyword evidence="4" id="KW-0418">Kinase</keyword>
<dbReference type="Gene3D" id="1.10.510.10">
    <property type="entry name" value="Transferase(Phosphotransferase) domain 1"/>
    <property type="match status" value="1"/>
</dbReference>
<dbReference type="AlphaFoldDB" id="A0A9P5MU34"/>
<accession>A0A9P5MU34</accession>
<dbReference type="PANTHER" id="PTHR44329:SF298">
    <property type="entry name" value="MIXED LINEAGE KINASE DOMAIN-LIKE PROTEIN"/>
    <property type="match status" value="1"/>
</dbReference>
<reference evidence="4" key="2">
    <citation type="journal article" date="2020" name="Nat. Commun.">
        <title>Large-scale genome sequencing of mycorrhizal fungi provides insights into the early evolution of symbiotic traits.</title>
        <authorList>
            <person name="Miyauchi S."/>
            <person name="Kiss E."/>
            <person name="Kuo A."/>
            <person name="Drula E."/>
            <person name="Kohler A."/>
            <person name="Sanchez-Garcia M."/>
            <person name="Morin E."/>
            <person name="Andreopoulos B."/>
            <person name="Barry K.W."/>
            <person name="Bonito G."/>
            <person name="Buee M."/>
            <person name="Carver A."/>
            <person name="Chen C."/>
            <person name="Cichocki N."/>
            <person name="Clum A."/>
            <person name="Culley D."/>
            <person name="Crous P.W."/>
            <person name="Fauchery L."/>
            <person name="Girlanda M."/>
            <person name="Hayes R.D."/>
            <person name="Keri Z."/>
            <person name="LaButti K."/>
            <person name="Lipzen A."/>
            <person name="Lombard V."/>
            <person name="Magnuson J."/>
            <person name="Maillard F."/>
            <person name="Murat C."/>
            <person name="Nolan M."/>
            <person name="Ohm R.A."/>
            <person name="Pangilinan J."/>
            <person name="Pereira M.F."/>
            <person name="Perotto S."/>
            <person name="Peter M."/>
            <person name="Pfister S."/>
            <person name="Riley R."/>
            <person name="Sitrit Y."/>
            <person name="Stielow J.B."/>
            <person name="Szollosi G."/>
            <person name="Zifcakova L."/>
            <person name="Stursova M."/>
            <person name="Spatafora J.W."/>
            <person name="Tedersoo L."/>
            <person name="Vaario L.M."/>
            <person name="Yamada A."/>
            <person name="Yan M."/>
            <person name="Wang P."/>
            <person name="Xu J."/>
            <person name="Bruns T."/>
            <person name="Baldrian P."/>
            <person name="Vilgalys R."/>
            <person name="Dunand C."/>
            <person name="Henrissat B."/>
            <person name="Grigoriev I.V."/>
            <person name="Hibbett D."/>
            <person name="Nagy L.G."/>
            <person name="Martin F.M."/>
        </authorList>
    </citation>
    <scope>NUCLEOTIDE SEQUENCE</scope>
    <source>
        <strain evidence="4">Prilba</strain>
    </source>
</reference>
<name>A0A9P5MU34_9AGAM</name>
<proteinExistence type="predicted"/>
<evidence type="ECO:0000313" key="5">
    <source>
        <dbReference type="Proteomes" id="UP000759537"/>
    </source>
</evidence>
<dbReference type="PROSITE" id="PS50011">
    <property type="entry name" value="PROTEIN_KINASE_DOM"/>
    <property type="match status" value="1"/>
</dbReference>
<dbReference type="InterPro" id="IPR000719">
    <property type="entry name" value="Prot_kinase_dom"/>
</dbReference>
<gene>
    <name evidence="4" type="ORF">DFH94DRAFT_746474</name>
</gene>
<dbReference type="InterPro" id="IPR011009">
    <property type="entry name" value="Kinase-like_dom_sf"/>
</dbReference>
<evidence type="ECO:0000256" key="2">
    <source>
        <dbReference type="ARBA" id="ARBA00022840"/>
    </source>
</evidence>
<sequence length="411" mass="46371">MSDDASLISRLYDAARAVSVHKSSLSNLVRHCDNLLSTVREYSPRFVGTEVVTAADEIERAIEENLERVLSWARLDKGVAFVKQIDIQNGIEECRLELTTCTDRFMVALSMMKSSEGQEREIARQRDHQQLVDMIAALLEVVLKLGQFRTSEARQTREQLVQTEVLEDDGREEIPPRSKSADYSGRISRVSEDPVIEGSQLDFYIGEWTSDGERTTLGRLRDQSPDSQNRFKEWVESSLVLQHRHLLNFLGHVTIDGAIYSVNPLMENENIRQYIQRNPDADRVRLLGDVASGVKFLHEMGIVHGDLCDKNVLIHRDGKAIVSGFDLFKFSNPADWGSRARWLSPERITSSSVTSPTEKADIWSFGLLCLEIFTGKDPYHPYADFYVPALLSRGIHPEHPGSAAVGLSPKM</sequence>
<organism evidence="4 5">
    <name type="scientific">Russula ochroleuca</name>
    <dbReference type="NCBI Taxonomy" id="152965"/>
    <lineage>
        <taxon>Eukaryota</taxon>
        <taxon>Fungi</taxon>
        <taxon>Dikarya</taxon>
        <taxon>Basidiomycota</taxon>
        <taxon>Agaricomycotina</taxon>
        <taxon>Agaricomycetes</taxon>
        <taxon>Russulales</taxon>
        <taxon>Russulaceae</taxon>
        <taxon>Russula</taxon>
    </lineage>
</organism>
<dbReference type="Proteomes" id="UP000759537">
    <property type="component" value="Unassembled WGS sequence"/>
</dbReference>
<dbReference type="OrthoDB" id="4062651at2759"/>
<dbReference type="Pfam" id="PF07714">
    <property type="entry name" value="PK_Tyr_Ser-Thr"/>
    <property type="match status" value="1"/>
</dbReference>
<protein>
    <submittedName>
        <fullName evidence="4">Kinase-like domain-containing protein</fullName>
    </submittedName>
</protein>
<dbReference type="PANTHER" id="PTHR44329">
    <property type="entry name" value="SERINE/THREONINE-PROTEIN KINASE TNNI3K-RELATED"/>
    <property type="match status" value="1"/>
</dbReference>
<comment type="caution">
    <text evidence="4">The sequence shown here is derived from an EMBL/GenBank/DDBJ whole genome shotgun (WGS) entry which is preliminary data.</text>
</comment>
<keyword evidence="4" id="KW-0808">Transferase</keyword>
<keyword evidence="2" id="KW-0067">ATP-binding</keyword>
<dbReference type="EMBL" id="WHVB01000010">
    <property type="protein sequence ID" value="KAF8478932.1"/>
    <property type="molecule type" value="Genomic_DNA"/>
</dbReference>
<dbReference type="InterPro" id="IPR051681">
    <property type="entry name" value="Ser/Thr_Kinases-Pseudokinases"/>
</dbReference>
<keyword evidence="1" id="KW-0547">Nucleotide-binding</keyword>
<feature type="domain" description="Protein kinase" evidence="3">
    <location>
        <begin position="139"/>
        <end position="411"/>
    </location>
</feature>
<reference evidence="4" key="1">
    <citation type="submission" date="2019-10" db="EMBL/GenBank/DDBJ databases">
        <authorList>
            <consortium name="DOE Joint Genome Institute"/>
            <person name="Kuo A."/>
            <person name="Miyauchi S."/>
            <person name="Kiss E."/>
            <person name="Drula E."/>
            <person name="Kohler A."/>
            <person name="Sanchez-Garcia M."/>
            <person name="Andreopoulos B."/>
            <person name="Barry K.W."/>
            <person name="Bonito G."/>
            <person name="Buee M."/>
            <person name="Carver A."/>
            <person name="Chen C."/>
            <person name="Cichocki N."/>
            <person name="Clum A."/>
            <person name="Culley D."/>
            <person name="Crous P.W."/>
            <person name="Fauchery L."/>
            <person name="Girlanda M."/>
            <person name="Hayes R."/>
            <person name="Keri Z."/>
            <person name="LaButti K."/>
            <person name="Lipzen A."/>
            <person name="Lombard V."/>
            <person name="Magnuson J."/>
            <person name="Maillard F."/>
            <person name="Morin E."/>
            <person name="Murat C."/>
            <person name="Nolan M."/>
            <person name="Ohm R."/>
            <person name="Pangilinan J."/>
            <person name="Pereira M."/>
            <person name="Perotto S."/>
            <person name="Peter M."/>
            <person name="Riley R."/>
            <person name="Sitrit Y."/>
            <person name="Stielow B."/>
            <person name="Szollosi G."/>
            <person name="Zifcakova L."/>
            <person name="Stursova M."/>
            <person name="Spatafora J.W."/>
            <person name="Tedersoo L."/>
            <person name="Vaario L.-M."/>
            <person name="Yamada A."/>
            <person name="Yan M."/>
            <person name="Wang P."/>
            <person name="Xu J."/>
            <person name="Bruns T."/>
            <person name="Baldrian P."/>
            <person name="Vilgalys R."/>
            <person name="Henrissat B."/>
            <person name="Grigoriev I.V."/>
            <person name="Hibbett D."/>
            <person name="Nagy L.G."/>
            <person name="Martin F.M."/>
        </authorList>
    </citation>
    <scope>NUCLEOTIDE SEQUENCE</scope>
    <source>
        <strain evidence="4">Prilba</strain>
    </source>
</reference>
<dbReference type="SUPFAM" id="SSF56112">
    <property type="entry name" value="Protein kinase-like (PK-like)"/>
    <property type="match status" value="1"/>
</dbReference>
<evidence type="ECO:0000313" key="4">
    <source>
        <dbReference type="EMBL" id="KAF8478932.1"/>
    </source>
</evidence>
<evidence type="ECO:0000259" key="3">
    <source>
        <dbReference type="PROSITE" id="PS50011"/>
    </source>
</evidence>
<keyword evidence="5" id="KW-1185">Reference proteome</keyword>
<dbReference type="InterPro" id="IPR059179">
    <property type="entry name" value="MLKL-like_MCAfunc"/>
</dbReference>
<dbReference type="CDD" id="cd21037">
    <property type="entry name" value="MLKL_NTD"/>
    <property type="match status" value="1"/>
</dbReference>
<dbReference type="InterPro" id="IPR001245">
    <property type="entry name" value="Ser-Thr/Tyr_kinase_cat_dom"/>
</dbReference>
<evidence type="ECO:0000256" key="1">
    <source>
        <dbReference type="ARBA" id="ARBA00022741"/>
    </source>
</evidence>